<comment type="caution">
    <text evidence="2">The sequence shown here is derived from an EMBL/GenBank/DDBJ whole genome shotgun (WGS) entry which is preliminary data.</text>
</comment>
<dbReference type="Proteomes" id="UP001501343">
    <property type="component" value="Unassembled WGS sequence"/>
</dbReference>
<evidence type="ECO:0000256" key="1">
    <source>
        <dbReference type="SAM" id="MobiDB-lite"/>
    </source>
</evidence>
<name>A0ABP5AN50_9MICO</name>
<dbReference type="RefSeq" id="WP_248145342.1">
    <property type="nucleotide sequence ID" value="NZ_BAAAOF010000002.1"/>
</dbReference>
<organism evidence="2 3">
    <name type="scientific">Microbacterium aoyamense</name>
    <dbReference type="NCBI Taxonomy" id="344166"/>
    <lineage>
        <taxon>Bacteria</taxon>
        <taxon>Bacillati</taxon>
        <taxon>Actinomycetota</taxon>
        <taxon>Actinomycetes</taxon>
        <taxon>Micrococcales</taxon>
        <taxon>Microbacteriaceae</taxon>
        <taxon>Microbacterium</taxon>
    </lineage>
</organism>
<evidence type="ECO:0000313" key="3">
    <source>
        <dbReference type="Proteomes" id="UP001501343"/>
    </source>
</evidence>
<reference evidence="3" key="1">
    <citation type="journal article" date="2019" name="Int. J. Syst. Evol. Microbiol.">
        <title>The Global Catalogue of Microorganisms (GCM) 10K type strain sequencing project: providing services to taxonomists for standard genome sequencing and annotation.</title>
        <authorList>
            <consortium name="The Broad Institute Genomics Platform"/>
            <consortium name="The Broad Institute Genome Sequencing Center for Infectious Disease"/>
            <person name="Wu L."/>
            <person name="Ma J."/>
        </authorList>
    </citation>
    <scope>NUCLEOTIDE SEQUENCE [LARGE SCALE GENOMIC DNA]</scope>
    <source>
        <strain evidence="3">JCM 14900</strain>
    </source>
</reference>
<feature type="region of interest" description="Disordered" evidence="1">
    <location>
        <begin position="1"/>
        <end position="74"/>
    </location>
</feature>
<sequence length="74" mass="7741">MDRDLAEGVIDADPPGGWEAVDDGEASEQNADAAGSPDLVEQPDEVLRPDDPVEGEIARQAADPDLSGDRGEEP</sequence>
<proteinExistence type="predicted"/>
<accession>A0ABP5AN50</accession>
<protein>
    <submittedName>
        <fullName evidence="2">Uncharacterized protein</fullName>
    </submittedName>
</protein>
<keyword evidence="3" id="KW-1185">Reference proteome</keyword>
<evidence type="ECO:0000313" key="2">
    <source>
        <dbReference type="EMBL" id="GAA1916562.1"/>
    </source>
</evidence>
<gene>
    <name evidence="2" type="ORF">GCM10009775_06260</name>
</gene>
<dbReference type="EMBL" id="BAAAOF010000002">
    <property type="protein sequence ID" value="GAA1916562.1"/>
    <property type="molecule type" value="Genomic_DNA"/>
</dbReference>